<dbReference type="InterPro" id="IPR036770">
    <property type="entry name" value="Ankyrin_rpt-contain_sf"/>
</dbReference>
<sequence length="167" mass="18190">MNRSQFMKGFGLSASALLIAPNTILGQEDKPAPYQKDIVQQFVGAGHSNLGKVKELLAEFPNLIYSSHDWGNGDFETAIGAGGHVGYKEMVNFLIDAGARPTLHALTMLGKTELIKPIIEAYPQMVHTLGPHGFTFLHHAQKGKEDAAELLAYFESKGLKETKVAIK</sequence>
<dbReference type="Gene3D" id="1.25.40.20">
    <property type="entry name" value="Ankyrin repeat-containing domain"/>
    <property type="match status" value="1"/>
</dbReference>
<accession>A0ABZ0IR36</accession>
<evidence type="ECO:0000313" key="1">
    <source>
        <dbReference type="EMBL" id="WOK07459.1"/>
    </source>
</evidence>
<proteinExistence type="predicted"/>
<protein>
    <recommendedName>
        <fullName evidence="3">Ankyrin repeat domain-containing protein</fullName>
    </recommendedName>
</protein>
<gene>
    <name evidence="1" type="ORF">RT717_02335</name>
</gene>
<dbReference type="SUPFAM" id="SSF48403">
    <property type="entry name" value="Ankyrin repeat"/>
    <property type="match status" value="1"/>
</dbReference>
<dbReference type="RefSeq" id="WP_317490137.1">
    <property type="nucleotide sequence ID" value="NZ_CP136051.1"/>
</dbReference>
<dbReference type="Proteomes" id="UP001302349">
    <property type="component" value="Chromosome"/>
</dbReference>
<keyword evidence="2" id="KW-1185">Reference proteome</keyword>
<name>A0ABZ0IR36_9BACT</name>
<evidence type="ECO:0000313" key="2">
    <source>
        <dbReference type="Proteomes" id="UP001302349"/>
    </source>
</evidence>
<dbReference type="EMBL" id="CP136051">
    <property type="protein sequence ID" value="WOK07459.1"/>
    <property type="molecule type" value="Genomic_DNA"/>
</dbReference>
<organism evidence="1 2">
    <name type="scientific">Imperialibacter roseus</name>
    <dbReference type="NCBI Taxonomy" id="1324217"/>
    <lineage>
        <taxon>Bacteria</taxon>
        <taxon>Pseudomonadati</taxon>
        <taxon>Bacteroidota</taxon>
        <taxon>Cytophagia</taxon>
        <taxon>Cytophagales</taxon>
        <taxon>Flammeovirgaceae</taxon>
        <taxon>Imperialibacter</taxon>
    </lineage>
</organism>
<evidence type="ECO:0008006" key="3">
    <source>
        <dbReference type="Google" id="ProtNLM"/>
    </source>
</evidence>
<reference evidence="1 2" key="1">
    <citation type="journal article" date="2023" name="Microbiol. Resour. Announc.">
        <title>Complete Genome Sequence of Imperialibacter roseus strain P4T.</title>
        <authorList>
            <person name="Tizabi D.R."/>
            <person name="Bachvaroff T."/>
            <person name="Hill R.T."/>
        </authorList>
    </citation>
    <scope>NUCLEOTIDE SEQUENCE [LARGE SCALE GENOMIC DNA]</scope>
    <source>
        <strain evidence="1 2">P4T</strain>
    </source>
</reference>